<name>A0A512MGU5_9BACT</name>
<keyword evidence="2" id="KW-1185">Reference proteome</keyword>
<dbReference type="InterPro" id="IPR006311">
    <property type="entry name" value="TAT_signal"/>
</dbReference>
<dbReference type="EMBL" id="BKAG01000064">
    <property type="protein sequence ID" value="GEP45960.1"/>
    <property type="molecule type" value="Genomic_DNA"/>
</dbReference>
<gene>
    <name evidence="1" type="ORF">BGE01nite_52510</name>
</gene>
<protein>
    <recommendedName>
        <fullName evidence="3">Glycosyl hydrolase family 32 N-terminal domain-containing protein</fullName>
    </recommendedName>
</protein>
<dbReference type="Gene3D" id="2.115.10.20">
    <property type="entry name" value="Glycosyl hydrolase domain, family 43"/>
    <property type="match status" value="1"/>
</dbReference>
<dbReference type="InterPro" id="IPR023296">
    <property type="entry name" value="Glyco_hydro_beta-prop_sf"/>
</dbReference>
<dbReference type="PROSITE" id="PS51318">
    <property type="entry name" value="TAT"/>
    <property type="match status" value="1"/>
</dbReference>
<evidence type="ECO:0000313" key="2">
    <source>
        <dbReference type="Proteomes" id="UP000321577"/>
    </source>
</evidence>
<reference evidence="1 2" key="1">
    <citation type="submission" date="2019-07" db="EMBL/GenBank/DDBJ databases">
        <title>Whole genome shotgun sequence of Brevifollis gellanilyticus NBRC 108608.</title>
        <authorList>
            <person name="Hosoyama A."/>
            <person name="Uohara A."/>
            <person name="Ohji S."/>
            <person name="Ichikawa N."/>
        </authorList>
    </citation>
    <scope>NUCLEOTIDE SEQUENCE [LARGE SCALE GENOMIC DNA]</scope>
    <source>
        <strain evidence="1 2">NBRC 108608</strain>
    </source>
</reference>
<dbReference type="Proteomes" id="UP000321577">
    <property type="component" value="Unassembled WGS sequence"/>
</dbReference>
<dbReference type="OrthoDB" id="181941at2"/>
<accession>A0A512MGU5</accession>
<sequence>MTSPLTRRTFLNHLGTTSLGLMAGGPAFAESSLSFADSSAWKKHGELFRHHGEPANAWVQNFTSTVEPLEKDRWRIWTSISGPKGVAKNIGYHEGEVGGEWKRTMAVCTPGEPDKSAALAIGGLPEGWEPVQGVLLKLKNGRTRLYFWSHGKGAVRYLAADSDDGRAFKVLNASSPCLYHTSDRCVGGEAAVEIGLTKLANRKAKPAKGEAPAPAHLITNDATNVYQLPDGSFELYTVTLFSVPKDDPRYAANDNIPGLVRVIERLTSEDGLTWTNRKRVISPDAQDPQDLQFYYLSVTHTDKGRIGLLGHYRLGAQTMDIEACFSKDGITWERPLRKPWIPRDAPGTTAGSYLLHAPHAMVRRDGLWHLFYTGGNFAHNHSEKHGPAEVRAVMLATCEAPWK</sequence>
<comment type="caution">
    <text evidence="1">The sequence shown here is derived from an EMBL/GenBank/DDBJ whole genome shotgun (WGS) entry which is preliminary data.</text>
</comment>
<evidence type="ECO:0008006" key="3">
    <source>
        <dbReference type="Google" id="ProtNLM"/>
    </source>
</evidence>
<dbReference type="SUPFAM" id="SSF75005">
    <property type="entry name" value="Arabinanase/levansucrase/invertase"/>
    <property type="match status" value="1"/>
</dbReference>
<dbReference type="RefSeq" id="WP_146855383.1">
    <property type="nucleotide sequence ID" value="NZ_BKAG01000064.1"/>
</dbReference>
<proteinExistence type="predicted"/>
<organism evidence="1 2">
    <name type="scientific">Brevifollis gellanilyticus</name>
    <dbReference type="NCBI Taxonomy" id="748831"/>
    <lineage>
        <taxon>Bacteria</taxon>
        <taxon>Pseudomonadati</taxon>
        <taxon>Verrucomicrobiota</taxon>
        <taxon>Verrucomicrobiia</taxon>
        <taxon>Verrucomicrobiales</taxon>
        <taxon>Verrucomicrobiaceae</taxon>
    </lineage>
</organism>
<dbReference type="AlphaFoldDB" id="A0A512MGU5"/>
<evidence type="ECO:0000313" key="1">
    <source>
        <dbReference type="EMBL" id="GEP45960.1"/>
    </source>
</evidence>